<organism evidence="1 2">
    <name type="scientific">Candidatus Copromonas faecavium</name>
    <name type="common">nom. illeg.</name>
    <dbReference type="NCBI Taxonomy" id="2840740"/>
    <lineage>
        <taxon>Bacteria</taxon>
        <taxon>Bacillati</taxon>
        <taxon>Bacillota</taxon>
        <taxon>Clostridia</taxon>
        <taxon>Lachnospirales</taxon>
        <taxon>Lachnospiraceae</taxon>
        <taxon>Candidatus Copromonas (nom. illeg.)</taxon>
    </lineage>
</organism>
<comment type="caution">
    <text evidence="1">The sequence shown here is derived from an EMBL/GenBank/DDBJ whole genome shotgun (WGS) entry which is preliminary data.</text>
</comment>
<dbReference type="EMBL" id="DVGC01000006">
    <property type="protein sequence ID" value="HIR04608.1"/>
    <property type="molecule type" value="Genomic_DNA"/>
</dbReference>
<proteinExistence type="predicted"/>
<dbReference type="Proteomes" id="UP000824250">
    <property type="component" value="Unassembled WGS sequence"/>
</dbReference>
<name>A0A9D1A2J9_9FIRM</name>
<accession>A0A9D1A2J9</accession>
<reference evidence="1" key="2">
    <citation type="journal article" date="2021" name="PeerJ">
        <title>Extensive microbial diversity within the chicken gut microbiome revealed by metagenomics and culture.</title>
        <authorList>
            <person name="Gilroy R."/>
            <person name="Ravi A."/>
            <person name="Getino M."/>
            <person name="Pursley I."/>
            <person name="Horton D.L."/>
            <person name="Alikhan N.F."/>
            <person name="Baker D."/>
            <person name="Gharbi K."/>
            <person name="Hall N."/>
            <person name="Watson M."/>
            <person name="Adriaenssens E.M."/>
            <person name="Foster-Nyarko E."/>
            <person name="Jarju S."/>
            <person name="Secka A."/>
            <person name="Antonio M."/>
            <person name="Oren A."/>
            <person name="Chaudhuri R.R."/>
            <person name="La Ragione R."/>
            <person name="Hildebrand F."/>
            <person name="Pallen M.J."/>
        </authorList>
    </citation>
    <scope>NUCLEOTIDE SEQUENCE</scope>
    <source>
        <strain evidence="1">CHK180-2868</strain>
    </source>
</reference>
<evidence type="ECO:0000313" key="2">
    <source>
        <dbReference type="Proteomes" id="UP000824250"/>
    </source>
</evidence>
<evidence type="ECO:0000313" key="1">
    <source>
        <dbReference type="EMBL" id="HIR04608.1"/>
    </source>
</evidence>
<gene>
    <name evidence="1" type="ORF">IAB28_01385</name>
</gene>
<reference evidence="1" key="1">
    <citation type="submission" date="2020-10" db="EMBL/GenBank/DDBJ databases">
        <authorList>
            <person name="Gilroy R."/>
        </authorList>
    </citation>
    <scope>NUCLEOTIDE SEQUENCE</scope>
    <source>
        <strain evidence="1">CHK180-2868</strain>
    </source>
</reference>
<protein>
    <submittedName>
        <fullName evidence="1">Uncharacterized protein</fullName>
    </submittedName>
</protein>
<dbReference type="AlphaFoldDB" id="A0A9D1A2J9"/>
<sequence length="70" mass="8190">MREIGNYREKRGASGRDQILLEGGGDFWERMDIWGRDRNSWEKRGASGRSRIFLEGAGDFWEEIGYFGEE</sequence>